<protein>
    <submittedName>
        <fullName evidence="2">Uncharacterized protein</fullName>
    </submittedName>
</protein>
<comment type="caution">
    <text evidence="2">The sequence shown here is derived from an EMBL/GenBank/DDBJ whole genome shotgun (WGS) entry which is preliminary data.</text>
</comment>
<evidence type="ECO:0000313" key="3">
    <source>
        <dbReference type="Proteomes" id="UP001059596"/>
    </source>
</evidence>
<reference evidence="2" key="1">
    <citation type="journal article" date="2023" name="Genome Biol. Evol.">
        <title>Long-read-based Genome Assembly of Drosophila gunungcola Reveals Fewer Chemosensory Genes in Flower-breeding Species.</title>
        <authorList>
            <person name="Negi A."/>
            <person name="Liao B.Y."/>
            <person name="Yeh S.D."/>
        </authorList>
    </citation>
    <scope>NUCLEOTIDE SEQUENCE</scope>
    <source>
        <strain evidence="2">Sukarami</strain>
    </source>
</reference>
<organism evidence="2 3">
    <name type="scientific">Drosophila gunungcola</name>
    <name type="common">fruit fly</name>
    <dbReference type="NCBI Taxonomy" id="103775"/>
    <lineage>
        <taxon>Eukaryota</taxon>
        <taxon>Metazoa</taxon>
        <taxon>Ecdysozoa</taxon>
        <taxon>Arthropoda</taxon>
        <taxon>Hexapoda</taxon>
        <taxon>Insecta</taxon>
        <taxon>Pterygota</taxon>
        <taxon>Neoptera</taxon>
        <taxon>Endopterygota</taxon>
        <taxon>Diptera</taxon>
        <taxon>Brachycera</taxon>
        <taxon>Muscomorpha</taxon>
        <taxon>Ephydroidea</taxon>
        <taxon>Drosophilidae</taxon>
        <taxon>Drosophila</taxon>
        <taxon>Sophophora</taxon>
    </lineage>
</organism>
<feature type="non-terminal residue" evidence="2">
    <location>
        <position position="42"/>
    </location>
</feature>
<evidence type="ECO:0000256" key="1">
    <source>
        <dbReference type="SAM" id="MobiDB-lite"/>
    </source>
</evidence>
<keyword evidence="3" id="KW-1185">Reference proteome</keyword>
<sequence length="42" mass="4776">MWFGYGHLSLGDHVSRRPIYAAETSGGRARTTRTPRTTNNKR</sequence>
<proteinExistence type="predicted"/>
<gene>
    <name evidence="2" type="ORF">M5D96_010745</name>
</gene>
<dbReference type="Proteomes" id="UP001059596">
    <property type="component" value="Unassembled WGS sequence"/>
</dbReference>
<feature type="compositionally biased region" description="Low complexity" evidence="1">
    <location>
        <begin position="28"/>
        <end position="42"/>
    </location>
</feature>
<accession>A0A9Q0BM30</accession>
<evidence type="ECO:0000313" key="2">
    <source>
        <dbReference type="EMBL" id="KAI8036439.1"/>
    </source>
</evidence>
<feature type="region of interest" description="Disordered" evidence="1">
    <location>
        <begin position="14"/>
        <end position="42"/>
    </location>
</feature>
<name>A0A9Q0BM30_9MUSC</name>
<dbReference type="EMBL" id="JAMKOV010000019">
    <property type="protein sequence ID" value="KAI8036439.1"/>
    <property type="molecule type" value="Genomic_DNA"/>
</dbReference>
<dbReference type="AlphaFoldDB" id="A0A9Q0BM30"/>